<reference evidence="2 3" key="1">
    <citation type="submission" date="2017-05" db="EMBL/GenBank/DDBJ databases">
        <authorList>
            <person name="Varghese N."/>
            <person name="Submissions S."/>
        </authorList>
    </citation>
    <scope>NUCLEOTIDE SEQUENCE [LARGE SCALE GENOMIC DNA]</scope>
    <source>
        <strain evidence="2 3">DSM 21194</strain>
    </source>
</reference>
<keyword evidence="1" id="KW-0472">Membrane</keyword>
<dbReference type="PROSITE" id="PS51257">
    <property type="entry name" value="PROKAR_LIPOPROTEIN"/>
    <property type="match status" value="1"/>
</dbReference>
<feature type="transmembrane region" description="Helical" evidence="1">
    <location>
        <begin position="6"/>
        <end position="25"/>
    </location>
</feature>
<evidence type="ECO:0000313" key="3">
    <source>
        <dbReference type="Proteomes" id="UP000317593"/>
    </source>
</evidence>
<keyword evidence="3" id="KW-1185">Reference proteome</keyword>
<proteinExistence type="predicted"/>
<dbReference type="Proteomes" id="UP000317593">
    <property type="component" value="Unassembled WGS sequence"/>
</dbReference>
<keyword evidence="1" id="KW-1133">Transmembrane helix</keyword>
<sequence length="195" mass="21197">MYVFKSIHIFVVIVIFTFIGCSDIANPEMESSNDKLAPTLSSAHSGQGGGALTANGWYEGEEIYYIHNGIEEGVTERGENDIYLIGGDRLHQANVVEFIPGESGYSPHWNVYVVHSAEGVTVQDILDSGYASTHYESEGVLFDDVEDLRAALQAGLVTFDRPGVVVNCPIISEKGAEAPGNTELSEEFQPFGETF</sequence>
<gene>
    <name evidence="2" type="ORF">SAMN06265218_113145</name>
</gene>
<evidence type="ECO:0000256" key="1">
    <source>
        <dbReference type="SAM" id="Phobius"/>
    </source>
</evidence>
<dbReference type="EMBL" id="FXTH01000013">
    <property type="protein sequence ID" value="SMO79383.1"/>
    <property type="molecule type" value="Genomic_DNA"/>
</dbReference>
<accession>A0A521E614</accession>
<evidence type="ECO:0000313" key="2">
    <source>
        <dbReference type="EMBL" id="SMO79383.1"/>
    </source>
</evidence>
<dbReference type="OrthoDB" id="1311978at2"/>
<name>A0A521E614_9BACT</name>
<dbReference type="AlphaFoldDB" id="A0A521E614"/>
<organism evidence="2 3">
    <name type="scientific">Fodinibius sediminis</name>
    <dbReference type="NCBI Taxonomy" id="1214077"/>
    <lineage>
        <taxon>Bacteria</taxon>
        <taxon>Pseudomonadati</taxon>
        <taxon>Balneolota</taxon>
        <taxon>Balneolia</taxon>
        <taxon>Balneolales</taxon>
        <taxon>Balneolaceae</taxon>
        <taxon>Fodinibius</taxon>
    </lineage>
</organism>
<dbReference type="RefSeq" id="WP_142715332.1">
    <property type="nucleotide sequence ID" value="NZ_FXTH01000013.1"/>
</dbReference>
<protein>
    <submittedName>
        <fullName evidence="2">Uncharacterized protein</fullName>
    </submittedName>
</protein>
<keyword evidence="1" id="KW-0812">Transmembrane</keyword>